<dbReference type="InterPro" id="IPR057670">
    <property type="entry name" value="SH3_retrovirus"/>
</dbReference>
<dbReference type="SUPFAM" id="SSF53098">
    <property type="entry name" value="Ribonuclease H-like"/>
    <property type="match status" value="1"/>
</dbReference>
<dbReference type="EMBL" id="OZ034819">
    <property type="protein sequence ID" value="CAL1391748.1"/>
    <property type="molecule type" value="Genomic_DNA"/>
</dbReference>
<name>A0AAV2F1K1_9ROSI</name>
<proteinExistence type="predicted"/>
<dbReference type="Gene3D" id="3.30.420.10">
    <property type="entry name" value="Ribonuclease H-like superfamily/Ribonuclease H"/>
    <property type="match status" value="1"/>
</dbReference>
<dbReference type="Proteomes" id="UP001497516">
    <property type="component" value="Chromosome 6"/>
</dbReference>
<protein>
    <recommendedName>
        <fullName evidence="2">Integrase catalytic domain-containing protein</fullName>
    </recommendedName>
</protein>
<feature type="domain" description="Integrase catalytic" evidence="2">
    <location>
        <begin position="1"/>
        <end position="106"/>
    </location>
</feature>
<dbReference type="InterPro" id="IPR012337">
    <property type="entry name" value="RNaseH-like_sf"/>
</dbReference>
<dbReference type="SUPFAM" id="SSF56672">
    <property type="entry name" value="DNA/RNA polymerases"/>
    <property type="match status" value="1"/>
</dbReference>
<dbReference type="Pfam" id="PF25597">
    <property type="entry name" value="SH3_retrovirus"/>
    <property type="match status" value="1"/>
</dbReference>
<accession>A0AAV2F1K1</accession>
<dbReference type="CDD" id="cd09272">
    <property type="entry name" value="RNase_HI_RT_Ty1"/>
    <property type="match status" value="1"/>
</dbReference>
<dbReference type="InterPro" id="IPR013103">
    <property type="entry name" value="RVT_2"/>
</dbReference>
<dbReference type="InterPro" id="IPR001584">
    <property type="entry name" value="Integrase_cat-core"/>
</dbReference>
<dbReference type="AlphaFoldDB" id="A0AAV2F1K1"/>
<reference evidence="3 4" key="1">
    <citation type="submission" date="2024-04" db="EMBL/GenBank/DDBJ databases">
        <authorList>
            <person name="Fracassetti M."/>
        </authorList>
    </citation>
    <scope>NUCLEOTIDE SEQUENCE [LARGE SCALE GENOMIC DNA]</scope>
</reference>
<keyword evidence="4" id="KW-1185">Reference proteome</keyword>
<evidence type="ECO:0000313" key="4">
    <source>
        <dbReference type="Proteomes" id="UP001497516"/>
    </source>
</evidence>
<feature type="compositionally biased region" description="Low complexity" evidence="1">
    <location>
        <begin position="247"/>
        <end position="267"/>
    </location>
</feature>
<organism evidence="3 4">
    <name type="scientific">Linum trigynum</name>
    <dbReference type="NCBI Taxonomy" id="586398"/>
    <lineage>
        <taxon>Eukaryota</taxon>
        <taxon>Viridiplantae</taxon>
        <taxon>Streptophyta</taxon>
        <taxon>Embryophyta</taxon>
        <taxon>Tracheophyta</taxon>
        <taxon>Spermatophyta</taxon>
        <taxon>Magnoliopsida</taxon>
        <taxon>eudicotyledons</taxon>
        <taxon>Gunneridae</taxon>
        <taxon>Pentapetalae</taxon>
        <taxon>rosids</taxon>
        <taxon>fabids</taxon>
        <taxon>Malpighiales</taxon>
        <taxon>Linaceae</taxon>
        <taxon>Linum</taxon>
    </lineage>
</organism>
<dbReference type="PANTHER" id="PTHR11439:SF455">
    <property type="entry name" value="RLK (RECEPTOR-LIKE PROTEIN KINASE) 8, PUTATIVE-RELATED"/>
    <property type="match status" value="1"/>
</dbReference>
<dbReference type="PANTHER" id="PTHR11439">
    <property type="entry name" value="GAG-POL-RELATED RETROTRANSPOSON"/>
    <property type="match status" value="1"/>
</dbReference>
<dbReference type="GO" id="GO:0003676">
    <property type="term" value="F:nucleic acid binding"/>
    <property type="evidence" value="ECO:0007669"/>
    <property type="project" value="InterPro"/>
</dbReference>
<dbReference type="InterPro" id="IPR043502">
    <property type="entry name" value="DNA/RNA_pol_sf"/>
</dbReference>
<feature type="region of interest" description="Disordered" evidence="1">
    <location>
        <begin position="208"/>
        <end position="293"/>
    </location>
</feature>
<sequence length="838" mass="93608">MVENYFSTTIRRLYTDGGGEFIKLRSELVTHGITHLLTPPHTPEHNGLAERKHRHLVETGITLLHYAKLPTSFWSFAFSTAIYLINRLPSSALRGNIPYTLLFNLRPNYHKLRIFGCLCYPWLRPYSSHKLDPRSRPCIFLGYCPQRSAYRCFDPNTQRLFVSRHVVFVESQFPGYSTAPAEAHSSDSWLMDLCPNFITVPAQVPFGPSPAEAHEPVPPPSSPLAVSPARAPSETGPPPPPAPSGPASPAASTSSGPEPSAAHQDPATPSPSHRPPRPSGPPPPPARSHQMVTRAQHGIFRPKKRLFHTHLAVGPPPLEPLSVREAMQYPEWNDALYSEHSALLANNTWDLVPRLPHYHVLGNRWVYRVKHHPDGSISRFKTRLVAKGYHQRPGLDFTDTFSPVVKPVTVRTVFTLALSQSWPIAQFDVNNAFLQGPLQEEVYMVQPPGFVDPSRPDHVCRLRRAIYGLRQAPRAWYTALSTFLVDFGFTRTHSDASLFVYSRGQVLLYFLVYVDDLLLTGNDPTTLTAFQQALSARFSLKALGDVNYFLGIEVIPTGTGYILSQHKYMVDVLNRFMMTDATPVSTPLAASTVLSLHDGTPPTDATRFRQIIGALQYLVYTRPDIAYSVNKLSQYMHSPTASHWQSVKRLLRYVSGTLTFGLSIRRSPGPLSLTAFADADWAGDRDDRSSTSGYLIYLGSTLVSWRSQKQRTVARSSTEAEYRAIANATAELEWVRNLLSELRQPLAAAPTVYSDNLGATYFSSNPVFHSRMKHLALDYHFVRQLVQSGRLHVSYIPTTNQLADALTKPLPSPRFLLLRAKIGVVDTSSVLRGRISDK</sequence>
<evidence type="ECO:0000313" key="3">
    <source>
        <dbReference type="EMBL" id="CAL1391748.1"/>
    </source>
</evidence>
<dbReference type="Pfam" id="PF07727">
    <property type="entry name" value="RVT_2"/>
    <property type="match status" value="1"/>
</dbReference>
<dbReference type="GO" id="GO:0015074">
    <property type="term" value="P:DNA integration"/>
    <property type="evidence" value="ECO:0007669"/>
    <property type="project" value="InterPro"/>
</dbReference>
<evidence type="ECO:0000259" key="2">
    <source>
        <dbReference type="PROSITE" id="PS50994"/>
    </source>
</evidence>
<gene>
    <name evidence="3" type="ORF">LTRI10_LOCUS32441</name>
</gene>
<feature type="compositionally biased region" description="Pro residues" evidence="1">
    <location>
        <begin position="268"/>
        <end position="286"/>
    </location>
</feature>
<feature type="compositionally biased region" description="Low complexity" evidence="1">
    <location>
        <begin position="223"/>
        <end position="234"/>
    </location>
</feature>
<dbReference type="PROSITE" id="PS50994">
    <property type="entry name" value="INTEGRASE"/>
    <property type="match status" value="1"/>
</dbReference>
<dbReference type="InterPro" id="IPR036397">
    <property type="entry name" value="RNaseH_sf"/>
</dbReference>
<feature type="compositionally biased region" description="Pro residues" evidence="1">
    <location>
        <begin position="235"/>
        <end position="246"/>
    </location>
</feature>
<evidence type="ECO:0000256" key="1">
    <source>
        <dbReference type="SAM" id="MobiDB-lite"/>
    </source>
</evidence>